<evidence type="ECO:0000313" key="5">
    <source>
        <dbReference type="Proteomes" id="UP001605261"/>
    </source>
</evidence>
<dbReference type="GO" id="GO:0016787">
    <property type="term" value="F:hydrolase activity"/>
    <property type="evidence" value="ECO:0007669"/>
    <property type="project" value="UniProtKB-KW"/>
</dbReference>
<gene>
    <name evidence="4" type="ORF">ACEU0G_000359</name>
</gene>
<keyword evidence="1 4" id="KW-0378">Hydrolase</keyword>
<evidence type="ECO:0000259" key="3">
    <source>
        <dbReference type="Pfam" id="PF12740"/>
    </source>
</evidence>
<feature type="signal peptide" evidence="2">
    <location>
        <begin position="1"/>
        <end position="21"/>
    </location>
</feature>
<evidence type="ECO:0000256" key="2">
    <source>
        <dbReference type="SAM" id="SignalP"/>
    </source>
</evidence>
<dbReference type="InterPro" id="IPR050261">
    <property type="entry name" value="FrsA_esterase"/>
</dbReference>
<dbReference type="PANTHER" id="PTHR22946">
    <property type="entry name" value="DIENELACTONE HYDROLASE DOMAIN-CONTAINING PROTEIN-RELATED"/>
    <property type="match status" value="1"/>
</dbReference>
<dbReference type="RefSeq" id="WP_394164066.1">
    <property type="nucleotide sequence ID" value="NZ_JBHGCJ010000011.1"/>
</dbReference>
<dbReference type="InterPro" id="IPR016986">
    <property type="entry name" value="UCP031982_abhydr"/>
</dbReference>
<dbReference type="EMBL" id="JBHGCJ010000011">
    <property type="protein sequence ID" value="MFG6110484.1"/>
    <property type="molecule type" value="Genomic_DNA"/>
</dbReference>
<organism evidence="4 5">
    <name type="scientific">Stenotrophomonas nematodicola</name>
    <dbReference type="NCBI Taxonomy" id="2656746"/>
    <lineage>
        <taxon>Bacteria</taxon>
        <taxon>Pseudomonadati</taxon>
        <taxon>Pseudomonadota</taxon>
        <taxon>Gammaproteobacteria</taxon>
        <taxon>Lysobacterales</taxon>
        <taxon>Lysobacteraceae</taxon>
        <taxon>Stenotrophomonas</taxon>
    </lineage>
</organism>
<evidence type="ECO:0000313" key="4">
    <source>
        <dbReference type="EMBL" id="MFG6110484.1"/>
    </source>
</evidence>
<dbReference type="InterPro" id="IPR029058">
    <property type="entry name" value="AB_hydrolase_fold"/>
</dbReference>
<dbReference type="InterPro" id="IPR041127">
    <property type="entry name" value="PET_hydrolase/cutinase-like"/>
</dbReference>
<dbReference type="SUPFAM" id="SSF53474">
    <property type="entry name" value="alpha/beta-Hydrolases"/>
    <property type="match status" value="1"/>
</dbReference>
<accession>A0ABW7D0K1</accession>
<feature type="domain" description="PET hydrolase/cutinase-like" evidence="3">
    <location>
        <begin position="94"/>
        <end position="202"/>
    </location>
</feature>
<proteinExistence type="predicted"/>
<protein>
    <submittedName>
        <fullName evidence="4">Alpha/beta hydrolase family protein</fullName>
    </submittedName>
</protein>
<name>A0ABW7D0K1_9GAMM</name>
<dbReference type="Proteomes" id="UP001605261">
    <property type="component" value="Unassembled WGS sequence"/>
</dbReference>
<dbReference type="Gene3D" id="3.40.50.1820">
    <property type="entry name" value="alpha/beta hydrolase"/>
    <property type="match status" value="2"/>
</dbReference>
<keyword evidence="5" id="KW-1185">Reference proteome</keyword>
<dbReference type="PIRSF" id="PIRSF031982">
    <property type="entry name" value="UCP031982_abhydr"/>
    <property type="match status" value="1"/>
</dbReference>
<evidence type="ECO:0000256" key="1">
    <source>
        <dbReference type="ARBA" id="ARBA00022801"/>
    </source>
</evidence>
<keyword evidence="2" id="KW-0732">Signal</keyword>
<dbReference type="PANTHER" id="PTHR22946:SF9">
    <property type="entry name" value="POLYKETIDE TRANSFERASE AF380"/>
    <property type="match status" value="1"/>
</dbReference>
<dbReference type="Pfam" id="PF12740">
    <property type="entry name" value="PETase"/>
    <property type="match status" value="1"/>
</dbReference>
<feature type="chain" id="PRO_5045537795" evidence="2">
    <location>
        <begin position="22"/>
        <end position="369"/>
    </location>
</feature>
<reference evidence="4 5" key="1">
    <citation type="submission" date="2024-09" db="EMBL/GenBank/DDBJ databases">
        <authorList>
            <consortium name="All-Russian atlas of soil microorganisms"/>
            <consortium name="as a basis for the search for new antimicrobial producers and enzymes with unique properties"/>
            <person name="Sokolova E.A."/>
            <person name="Voronina E.N."/>
        </authorList>
    </citation>
    <scope>NUCLEOTIDE SEQUENCE [LARGE SCALE GENOMIC DNA]</scope>
    <source>
        <strain evidence="4 5">AF-22b-331.1</strain>
    </source>
</reference>
<sequence length="369" mass="37680">MRLIVPLLCLLLCMTSTAAVAAPPPAPVGERHGVAQLASAAVRDAGQRDTVRYTVWYPATADARELPITIGPAEAPLFEVGRAAADAGIAPGQLPTVLLSHGNGGSARMMGWFGTALARAGYLVIAVDHPGNNGVDAMTAAGSLLSWERAEDLKAALAAVQADPQLGPHVDAGRLGVAGFSAGGFTALVAAGARVDLAQLIAFCRAHPDDGVCRPQQESPDMTLEARIATAAAPALAPYMAASSADHRIPGVRAVFVMAPAIVQALTPAHLRTLPQPLSILVGDADDVAPPVSNAEVLAALVPEAGLRVLADVGHYDFLPICTPAGQRAMPPLCSGTASRQATHAAAIAQAIHMFGEALAPVNDTPPAR</sequence>
<comment type="caution">
    <text evidence="4">The sequence shown here is derived from an EMBL/GenBank/DDBJ whole genome shotgun (WGS) entry which is preliminary data.</text>
</comment>